<comment type="function">
    <text evidence="9">Fibrinolytic activity; shows preferential cleavage of Arg-Gly bonds in all three fibrinogen chains. Contact with the caterpillars causes severe bleeding, due the anticoagulant effect of the protein.</text>
</comment>
<dbReference type="GO" id="GO:0005576">
    <property type="term" value="C:extracellular region"/>
    <property type="evidence" value="ECO:0007669"/>
    <property type="project" value="UniProtKB-SubCell"/>
</dbReference>
<keyword evidence="10" id="KW-1205">Fibrinolytic toxin</keyword>
<dbReference type="SUPFAM" id="SSF50494">
    <property type="entry name" value="Trypsin-like serine proteases"/>
    <property type="match status" value="1"/>
</dbReference>
<evidence type="ECO:0000256" key="4">
    <source>
        <dbReference type="ARBA" id="ARBA00022801"/>
    </source>
</evidence>
<evidence type="ECO:0000256" key="6">
    <source>
        <dbReference type="ARBA" id="ARBA00023157"/>
    </source>
</evidence>
<gene>
    <name evidence="15" type="primary">LOC111353069</name>
</gene>
<dbReference type="InterPro" id="IPR018114">
    <property type="entry name" value="TRYPSIN_HIS"/>
</dbReference>
<evidence type="ECO:0000313" key="14">
    <source>
        <dbReference type="Proteomes" id="UP000301870"/>
    </source>
</evidence>
<evidence type="ECO:0000256" key="5">
    <source>
        <dbReference type="ARBA" id="ARBA00022825"/>
    </source>
</evidence>
<keyword evidence="7" id="KW-1199">Hemostasis impairing toxin</keyword>
<feature type="chain" id="PRO_5039920652" evidence="12">
    <location>
        <begin position="17"/>
        <end position="255"/>
    </location>
</feature>
<comment type="subcellular location">
    <subcellularLocation>
        <location evidence="1">Secreted</location>
        <location evidence="1">Extracellular space</location>
    </subcellularLocation>
</comment>
<dbReference type="FunFam" id="2.40.10.10:FF:000002">
    <property type="entry name" value="Transmembrane protease serine"/>
    <property type="match status" value="1"/>
</dbReference>
<dbReference type="KEGG" id="sliu:111353069"/>
<evidence type="ECO:0000256" key="7">
    <source>
        <dbReference type="ARBA" id="ARBA00023240"/>
    </source>
</evidence>
<comment type="similarity">
    <text evidence="8">Belongs to the peptidase S1 family. CLIP subfamily.</text>
</comment>
<dbReference type="SMART" id="SM00020">
    <property type="entry name" value="Tryp_SPc"/>
    <property type="match status" value="1"/>
</dbReference>
<keyword evidence="3 11" id="KW-0645">Protease</keyword>
<dbReference type="PROSITE" id="PS00135">
    <property type="entry name" value="TRYPSIN_SER"/>
    <property type="match status" value="1"/>
</dbReference>
<dbReference type="PROSITE" id="PS00134">
    <property type="entry name" value="TRYPSIN_HIS"/>
    <property type="match status" value="1"/>
</dbReference>
<dbReference type="InterPro" id="IPR043504">
    <property type="entry name" value="Peptidase_S1_PA_chymotrypsin"/>
</dbReference>
<dbReference type="RefSeq" id="XP_022821664.1">
    <property type="nucleotide sequence ID" value="XM_022965896.1"/>
</dbReference>
<accession>A0A9J7E5M8</accession>
<dbReference type="Pfam" id="PF00089">
    <property type="entry name" value="Trypsin"/>
    <property type="match status" value="1"/>
</dbReference>
<evidence type="ECO:0000259" key="13">
    <source>
        <dbReference type="PROSITE" id="PS50240"/>
    </source>
</evidence>
<dbReference type="InterPro" id="IPR001314">
    <property type="entry name" value="Peptidase_S1A"/>
</dbReference>
<evidence type="ECO:0000256" key="9">
    <source>
        <dbReference type="ARBA" id="ARBA00055534"/>
    </source>
</evidence>
<evidence type="ECO:0000256" key="2">
    <source>
        <dbReference type="ARBA" id="ARBA00022656"/>
    </source>
</evidence>
<dbReference type="InterPro" id="IPR009003">
    <property type="entry name" value="Peptidase_S1_PA"/>
</dbReference>
<dbReference type="InterPro" id="IPR001254">
    <property type="entry name" value="Trypsin_dom"/>
</dbReference>
<keyword evidence="12" id="KW-0732">Signal</keyword>
<dbReference type="PANTHER" id="PTHR24276:SF91">
    <property type="entry name" value="AT26814P-RELATED"/>
    <property type="match status" value="1"/>
</dbReference>
<dbReference type="CDD" id="cd00190">
    <property type="entry name" value="Tryp_SPc"/>
    <property type="match status" value="1"/>
</dbReference>
<dbReference type="AlphaFoldDB" id="A0A9J7E5M8"/>
<dbReference type="GO" id="GO:0004252">
    <property type="term" value="F:serine-type endopeptidase activity"/>
    <property type="evidence" value="ECO:0007669"/>
    <property type="project" value="InterPro"/>
</dbReference>
<evidence type="ECO:0000256" key="1">
    <source>
        <dbReference type="ARBA" id="ARBA00004239"/>
    </source>
</evidence>
<feature type="signal peptide" evidence="12">
    <location>
        <begin position="1"/>
        <end position="16"/>
    </location>
</feature>
<evidence type="ECO:0000256" key="8">
    <source>
        <dbReference type="ARBA" id="ARBA00024195"/>
    </source>
</evidence>
<evidence type="ECO:0000256" key="12">
    <source>
        <dbReference type="SAM" id="SignalP"/>
    </source>
</evidence>
<dbReference type="GO" id="GO:0090729">
    <property type="term" value="F:toxin activity"/>
    <property type="evidence" value="ECO:0007669"/>
    <property type="project" value="UniProtKB-KW"/>
</dbReference>
<dbReference type="GO" id="GO:0006508">
    <property type="term" value="P:proteolysis"/>
    <property type="evidence" value="ECO:0007669"/>
    <property type="project" value="UniProtKB-KW"/>
</dbReference>
<feature type="domain" description="Peptidase S1" evidence="13">
    <location>
        <begin position="24"/>
        <end position="255"/>
    </location>
</feature>
<evidence type="ECO:0000313" key="15">
    <source>
        <dbReference type="RefSeq" id="XP_022821664.1"/>
    </source>
</evidence>
<keyword evidence="6" id="KW-1015">Disulfide bond</keyword>
<reference evidence="15" key="1">
    <citation type="submission" date="2025-08" db="UniProtKB">
        <authorList>
            <consortium name="RefSeq"/>
        </authorList>
    </citation>
    <scope>IDENTIFICATION</scope>
    <source>
        <strain evidence="15">Ishihara</strain>
        <tissue evidence="15">Whole body</tissue>
    </source>
</reference>
<keyword evidence="4 11" id="KW-0378">Hydrolase</keyword>
<dbReference type="InterPro" id="IPR050430">
    <property type="entry name" value="Peptidase_S1"/>
</dbReference>
<sequence>MRALVLVALCFAAVTAVPTNPQRIVGGNVVDISQYPSIAALLYSWNSNQYWQTCGGSILNFNTILTAAHCTYGDTALRWRIRLGSSWANSGGNVYNVAQNIVHNLFSFRTLDNDIAILRSASFFYYNINVRDAHIAGPNYLPSDNSPVWAAGWGDTIHGSLAGSDQLRHVQLQIINQNTCRNNYATRGIVITDNMLCSGWPTGGRDQCQGDSGGPLYHNNVVLGVCSFGIGCGQALFPRVNTRVSRYTSWIHAHS</sequence>
<evidence type="ECO:0000256" key="3">
    <source>
        <dbReference type="ARBA" id="ARBA00022670"/>
    </source>
</evidence>
<dbReference type="Gene3D" id="2.40.10.10">
    <property type="entry name" value="Trypsin-like serine proteases"/>
    <property type="match status" value="1"/>
</dbReference>
<dbReference type="OrthoDB" id="9425590at2759"/>
<dbReference type="InterPro" id="IPR033116">
    <property type="entry name" value="TRYPSIN_SER"/>
</dbReference>
<name>A0A9J7E5M8_SPOLT</name>
<organism evidence="14 15">
    <name type="scientific">Spodoptera litura</name>
    <name type="common">Asian cotton leafworm</name>
    <dbReference type="NCBI Taxonomy" id="69820"/>
    <lineage>
        <taxon>Eukaryota</taxon>
        <taxon>Metazoa</taxon>
        <taxon>Ecdysozoa</taxon>
        <taxon>Arthropoda</taxon>
        <taxon>Hexapoda</taxon>
        <taxon>Insecta</taxon>
        <taxon>Pterygota</taxon>
        <taxon>Neoptera</taxon>
        <taxon>Endopterygota</taxon>
        <taxon>Lepidoptera</taxon>
        <taxon>Glossata</taxon>
        <taxon>Ditrysia</taxon>
        <taxon>Noctuoidea</taxon>
        <taxon>Noctuidae</taxon>
        <taxon>Amphipyrinae</taxon>
        <taxon>Spodoptera</taxon>
    </lineage>
</organism>
<protein>
    <submittedName>
        <fullName evidence="15">Trypsin CFT-1-like</fullName>
    </submittedName>
</protein>
<keyword evidence="5 11" id="KW-0720">Serine protease</keyword>
<dbReference type="Proteomes" id="UP000301870">
    <property type="component" value="Chromosome 16"/>
</dbReference>
<dbReference type="FunFam" id="2.40.10.10:FF:000068">
    <property type="entry name" value="transmembrane protease serine 2"/>
    <property type="match status" value="1"/>
</dbReference>
<dbReference type="PANTHER" id="PTHR24276">
    <property type="entry name" value="POLYSERASE-RELATED"/>
    <property type="match status" value="1"/>
</dbReference>
<evidence type="ECO:0000256" key="11">
    <source>
        <dbReference type="RuleBase" id="RU363034"/>
    </source>
</evidence>
<dbReference type="GeneID" id="111353069"/>
<keyword evidence="14" id="KW-1185">Reference proteome</keyword>
<keyword evidence="2" id="KW-0800">Toxin</keyword>
<dbReference type="PRINTS" id="PR00722">
    <property type="entry name" value="CHYMOTRYPSIN"/>
</dbReference>
<proteinExistence type="inferred from homology"/>
<evidence type="ECO:0000256" key="10">
    <source>
        <dbReference type="ARBA" id="ARBA00084094"/>
    </source>
</evidence>
<dbReference type="PROSITE" id="PS50240">
    <property type="entry name" value="TRYPSIN_DOM"/>
    <property type="match status" value="1"/>
</dbReference>